<evidence type="ECO:0000313" key="5">
    <source>
        <dbReference type="Proteomes" id="UP001595755"/>
    </source>
</evidence>
<dbReference type="Proteomes" id="UP001595755">
    <property type="component" value="Unassembled WGS sequence"/>
</dbReference>
<reference evidence="5" key="1">
    <citation type="journal article" date="2019" name="Int. J. Syst. Evol. Microbiol.">
        <title>The Global Catalogue of Microorganisms (GCM) 10K type strain sequencing project: providing services to taxonomists for standard genome sequencing and annotation.</title>
        <authorList>
            <consortium name="The Broad Institute Genomics Platform"/>
            <consortium name="The Broad Institute Genome Sequencing Center for Infectious Disease"/>
            <person name="Wu L."/>
            <person name="Ma J."/>
        </authorList>
    </citation>
    <scope>NUCLEOTIDE SEQUENCE [LARGE SCALE GENOMIC DNA]</scope>
    <source>
        <strain evidence="5">CGMCC 4.1641</strain>
    </source>
</reference>
<protein>
    <submittedName>
        <fullName evidence="4">PP2C family protein-serine/threonine phosphatase</fullName>
        <ecNumber evidence="4">3.1.3.16</ecNumber>
    </submittedName>
</protein>
<evidence type="ECO:0000313" key="4">
    <source>
        <dbReference type="EMBL" id="MFC4304265.1"/>
    </source>
</evidence>
<dbReference type="InterPro" id="IPR001932">
    <property type="entry name" value="PPM-type_phosphatase-like_dom"/>
</dbReference>
<dbReference type="EC" id="3.1.3.16" evidence="4"/>
<organism evidence="4 5">
    <name type="scientific">Cohnella boryungensis</name>
    <dbReference type="NCBI Taxonomy" id="768479"/>
    <lineage>
        <taxon>Bacteria</taxon>
        <taxon>Bacillati</taxon>
        <taxon>Bacillota</taxon>
        <taxon>Bacilli</taxon>
        <taxon>Bacillales</taxon>
        <taxon>Paenibacillaceae</taxon>
        <taxon>Cohnella</taxon>
    </lineage>
</organism>
<dbReference type="InterPro" id="IPR036457">
    <property type="entry name" value="PPM-type-like_dom_sf"/>
</dbReference>
<dbReference type="Pfam" id="PF07228">
    <property type="entry name" value="SpoIIE"/>
    <property type="match status" value="1"/>
</dbReference>
<dbReference type="RefSeq" id="WP_204606162.1">
    <property type="nucleotide sequence ID" value="NZ_JBHSED010000020.1"/>
</dbReference>
<dbReference type="SMART" id="SM00331">
    <property type="entry name" value="PP2C_SIG"/>
    <property type="match status" value="1"/>
</dbReference>
<comment type="caution">
    <text evidence="4">The sequence shown here is derived from an EMBL/GenBank/DDBJ whole genome shotgun (WGS) entry which is preliminary data.</text>
</comment>
<dbReference type="SMART" id="SM00448">
    <property type="entry name" value="REC"/>
    <property type="match status" value="1"/>
</dbReference>
<dbReference type="PROSITE" id="PS50110">
    <property type="entry name" value="RESPONSE_REGULATORY"/>
    <property type="match status" value="1"/>
</dbReference>
<evidence type="ECO:0000259" key="3">
    <source>
        <dbReference type="PROSITE" id="PS50110"/>
    </source>
</evidence>
<keyword evidence="2" id="KW-0597">Phosphoprotein</keyword>
<dbReference type="InterPro" id="IPR011006">
    <property type="entry name" value="CheY-like_superfamily"/>
</dbReference>
<dbReference type="InterPro" id="IPR001789">
    <property type="entry name" value="Sig_transdc_resp-reg_receiver"/>
</dbReference>
<dbReference type="Gene3D" id="3.40.50.2300">
    <property type="match status" value="1"/>
</dbReference>
<keyword evidence="1 4" id="KW-0378">Hydrolase</keyword>
<feature type="domain" description="Response regulatory" evidence="3">
    <location>
        <begin position="2"/>
        <end position="125"/>
    </location>
</feature>
<dbReference type="SUPFAM" id="SSF81606">
    <property type="entry name" value="PP2C-like"/>
    <property type="match status" value="1"/>
</dbReference>
<evidence type="ECO:0000256" key="1">
    <source>
        <dbReference type="ARBA" id="ARBA00022801"/>
    </source>
</evidence>
<dbReference type="EMBL" id="JBHSED010000020">
    <property type="protein sequence ID" value="MFC4304265.1"/>
    <property type="molecule type" value="Genomic_DNA"/>
</dbReference>
<gene>
    <name evidence="4" type="ORF">ACFO1S_12575</name>
</gene>
<feature type="modified residue" description="4-aspartylphosphate" evidence="2">
    <location>
        <position position="58"/>
    </location>
</feature>
<dbReference type="PANTHER" id="PTHR43156:SF14">
    <property type="entry name" value="PHOSPHOSERINE PHOSPHATASE RSBP"/>
    <property type="match status" value="1"/>
</dbReference>
<dbReference type="SUPFAM" id="SSF52172">
    <property type="entry name" value="CheY-like"/>
    <property type="match status" value="1"/>
</dbReference>
<dbReference type="Gene3D" id="3.60.40.10">
    <property type="entry name" value="PPM-type phosphatase domain"/>
    <property type="match status" value="1"/>
</dbReference>
<dbReference type="InterPro" id="IPR052016">
    <property type="entry name" value="Bact_Sigma-Reg"/>
</dbReference>
<evidence type="ECO:0000256" key="2">
    <source>
        <dbReference type="PROSITE-ProRule" id="PRU00169"/>
    </source>
</evidence>
<dbReference type="GO" id="GO:0004722">
    <property type="term" value="F:protein serine/threonine phosphatase activity"/>
    <property type="evidence" value="ECO:0007669"/>
    <property type="project" value="UniProtKB-EC"/>
</dbReference>
<name>A0ABV8SAQ0_9BACL</name>
<proteinExistence type="predicted"/>
<dbReference type="PANTHER" id="PTHR43156">
    <property type="entry name" value="STAGE II SPORULATION PROTEIN E-RELATED"/>
    <property type="match status" value="1"/>
</dbReference>
<accession>A0ABV8SAQ0</accession>
<sequence>MTVLIVDDNAMNVLVIQEMLKREGYGDFQFAHSAEEMFELLKGECEANPPKIDLILLDLMMPAMDGIEACRRLQADARYKDIPVIMVTAIGDSRKLAEALDAGASDFVTKPINKTELLARIRSALRLKRELDWHKERDARLRQELMLARQVQESVLPDEVDDSRVRIRAYYQASEELAGDLYAWHRIDDNRWAIAIIDAMGHGISSSLVSMFIASILKESMRTLWSPERVFNELNRRLMGLQWENELIHYYCTGIYVTIDLEQLKLEYINAGHPSGFVFRSDKGSPEKLAVSCPPLGLFDKIELTPTIVSLSPGDRLYLFTDGILGSFIGTDEAQLEQLTVFLHQHTDEGNLEQLVVRNPLDGRSDDRCLVEVELKSGGANYENQTEA</sequence>
<dbReference type="Pfam" id="PF00072">
    <property type="entry name" value="Response_reg"/>
    <property type="match status" value="1"/>
</dbReference>
<keyword evidence="5" id="KW-1185">Reference proteome</keyword>